<sequence>MPSILSKFFSPEWNVPYNCYEMGHGWTPYCSAAALEIGLIVFQQSLKLYAPLYLGQTILQKKFDQKNLMKTTQSILRSSIFLGANAFLVILFLCLSLRISGRFYYPLNAYLPSFFGSLLAILNERPSRRKALAFYVANIASEITYKISISRGYIRPLPNGKYLLFTMAISILLFIYENNLLRDPLICFIFQLVIGNRNSRRQQPQQQQQQHEHENDDDDQESIIESNKNLWNKCWWWWWWPKHLGRFWWFTIKNRFPILAFSHPYCSHHHLGYSCFENILFQSFLKSFTLGWFSQLGLRFISKLMAGHFHDAFNIFRPNHLISSSRYLSFALFISSFSTVYNSSICMLNHFIHHRSWNCLLSSILASTASFSLFSTPNTSMSLYLVWKSVEALFNVAVMKGYIPCDRLWITIIYAIACSQIFYASILEPSQMKPSYKRFLDSICQNRLQYINRNVLEVFGTNASKGYEYFLPSYDLRFTTRQFQESVLIWLF</sequence>
<organism evidence="9">
    <name type="scientific">Dermatophagoides farinae</name>
    <name type="common">American house dust mite</name>
    <dbReference type="NCBI Taxonomy" id="6954"/>
    <lineage>
        <taxon>Eukaryota</taxon>
        <taxon>Metazoa</taxon>
        <taxon>Ecdysozoa</taxon>
        <taxon>Arthropoda</taxon>
        <taxon>Chelicerata</taxon>
        <taxon>Arachnida</taxon>
        <taxon>Acari</taxon>
        <taxon>Acariformes</taxon>
        <taxon>Sarcoptiformes</taxon>
        <taxon>Astigmata</taxon>
        <taxon>Psoroptidia</taxon>
        <taxon>Analgoidea</taxon>
        <taxon>Pyroglyphidae</taxon>
        <taxon>Dermatophagoidinae</taxon>
        <taxon>Dermatophagoides</taxon>
    </lineage>
</organism>
<dbReference type="AlphaFoldDB" id="A0A9D4P740"/>
<evidence type="ECO:0000313" key="9">
    <source>
        <dbReference type="EMBL" id="KAH7645363.1"/>
    </source>
</evidence>
<comment type="subcellular location">
    <subcellularLocation>
        <location evidence="1">Endomembrane system</location>
        <topology evidence="1">Multi-pass membrane protein</topology>
    </subcellularLocation>
</comment>
<dbReference type="InterPro" id="IPR026749">
    <property type="entry name" value="Tmem135"/>
</dbReference>
<accession>A0A9D4P740</accession>
<feature type="transmembrane region" description="Helical" evidence="7">
    <location>
        <begin position="75"/>
        <end position="99"/>
    </location>
</feature>
<reference evidence="9" key="1">
    <citation type="submission" date="2020-06" db="EMBL/GenBank/DDBJ databases">
        <authorList>
            <person name="Ji K."/>
            <person name="Li J."/>
        </authorList>
    </citation>
    <scope>NUCLEOTIDE SEQUENCE</scope>
    <source>
        <strain evidence="9">JKM2019</strain>
        <tissue evidence="9">Whole body</tissue>
    </source>
</reference>
<feature type="transmembrane region" description="Helical" evidence="7">
    <location>
        <begin position="407"/>
        <end position="427"/>
    </location>
</feature>
<dbReference type="Pfam" id="PF15982">
    <property type="entry name" value="TMEM135_C_rich"/>
    <property type="match status" value="1"/>
</dbReference>
<gene>
    <name evidence="9" type="ORF">HUG17_0901</name>
</gene>
<protein>
    <recommendedName>
        <fullName evidence="8">Transmembrane protein 135 N-terminal domain-containing protein</fullName>
    </recommendedName>
</protein>
<evidence type="ECO:0000256" key="1">
    <source>
        <dbReference type="ARBA" id="ARBA00004127"/>
    </source>
</evidence>
<evidence type="ECO:0000256" key="4">
    <source>
        <dbReference type="ARBA" id="ARBA00022989"/>
    </source>
</evidence>
<evidence type="ECO:0000259" key="8">
    <source>
        <dbReference type="Pfam" id="PF15982"/>
    </source>
</evidence>
<feature type="transmembrane region" description="Helical" evidence="7">
    <location>
        <begin position="327"/>
        <end position="348"/>
    </location>
</feature>
<evidence type="ECO:0000256" key="2">
    <source>
        <dbReference type="ARBA" id="ARBA00008924"/>
    </source>
</evidence>
<feature type="region of interest" description="Disordered" evidence="6">
    <location>
        <begin position="201"/>
        <end position="220"/>
    </location>
</feature>
<name>A0A9D4P740_DERFA</name>
<dbReference type="OrthoDB" id="6483998at2759"/>
<keyword evidence="5 7" id="KW-0472">Membrane</keyword>
<evidence type="ECO:0000256" key="6">
    <source>
        <dbReference type="SAM" id="MobiDB-lite"/>
    </source>
</evidence>
<feature type="domain" description="Transmembrane protein 135 N-terminal" evidence="8">
    <location>
        <begin position="16"/>
        <end position="148"/>
    </location>
</feature>
<reference evidence="9" key="2">
    <citation type="journal article" date="2021" name="World Allergy Organ. J.">
        <title>Chromosome-level assembly of Dermatophagoides farinae genome and transcriptome reveals two novel allergens Der f 37 and Der f 39.</title>
        <authorList>
            <person name="Chen J."/>
            <person name="Cai Z."/>
            <person name="Fan D."/>
            <person name="Hu J."/>
            <person name="Hou Y."/>
            <person name="He Y."/>
            <person name="Zhang Z."/>
            <person name="Zhao Z."/>
            <person name="Gao P."/>
            <person name="Hu W."/>
            <person name="Sun J."/>
            <person name="Li J."/>
            <person name="Ji K."/>
        </authorList>
    </citation>
    <scope>NUCLEOTIDE SEQUENCE</scope>
    <source>
        <strain evidence="9">JKM2019</strain>
    </source>
</reference>
<comment type="similarity">
    <text evidence="2">Belongs to the TMEM135 family.</text>
</comment>
<dbReference type="GO" id="GO:0012505">
    <property type="term" value="C:endomembrane system"/>
    <property type="evidence" value="ECO:0007669"/>
    <property type="project" value="UniProtKB-SubCell"/>
</dbReference>
<feature type="transmembrane region" description="Helical" evidence="7">
    <location>
        <begin position="160"/>
        <end position="176"/>
    </location>
</feature>
<proteinExistence type="inferred from homology"/>
<evidence type="ECO:0000256" key="7">
    <source>
        <dbReference type="SAM" id="Phobius"/>
    </source>
</evidence>
<comment type="caution">
    <text evidence="9">The sequence shown here is derived from an EMBL/GenBank/DDBJ whole genome shotgun (WGS) entry which is preliminary data.</text>
</comment>
<evidence type="ECO:0000256" key="5">
    <source>
        <dbReference type="ARBA" id="ARBA00023136"/>
    </source>
</evidence>
<evidence type="ECO:0000256" key="3">
    <source>
        <dbReference type="ARBA" id="ARBA00022692"/>
    </source>
</evidence>
<dbReference type="InterPro" id="IPR031926">
    <property type="entry name" value="TMEM135_N"/>
</dbReference>
<keyword evidence="3 7" id="KW-0812">Transmembrane</keyword>
<dbReference type="EMBL" id="SDOV01000001">
    <property type="protein sequence ID" value="KAH7645363.1"/>
    <property type="molecule type" value="Genomic_DNA"/>
</dbReference>
<dbReference type="PANTHER" id="PTHR12459">
    <property type="entry name" value="TRANSMEMBRANE PROTEIN 135-RELATED"/>
    <property type="match status" value="1"/>
</dbReference>
<keyword evidence="4 7" id="KW-1133">Transmembrane helix</keyword>
<dbReference type="PANTHER" id="PTHR12459:SF15">
    <property type="entry name" value="TRANSMEMBRANE PROTEIN 135"/>
    <property type="match status" value="1"/>
</dbReference>
<dbReference type="Proteomes" id="UP000828236">
    <property type="component" value="Unassembled WGS sequence"/>
</dbReference>